<dbReference type="Proteomes" id="UP000663829">
    <property type="component" value="Unassembled WGS sequence"/>
</dbReference>
<evidence type="ECO:0000313" key="2">
    <source>
        <dbReference type="EMBL" id="CAF1172567.1"/>
    </source>
</evidence>
<protein>
    <submittedName>
        <fullName evidence="2">Uncharacterized protein</fullName>
    </submittedName>
</protein>
<evidence type="ECO:0000313" key="3">
    <source>
        <dbReference type="EMBL" id="CAF3718638.1"/>
    </source>
</evidence>
<gene>
    <name evidence="2" type="ORF">GPM918_LOCUS22266</name>
    <name evidence="1" type="ORF">OVA965_LOCUS11782</name>
    <name evidence="4" type="ORF">SRO942_LOCUS22264</name>
    <name evidence="3" type="ORF">TMI583_LOCUS11786</name>
</gene>
<dbReference type="AlphaFoldDB" id="A0A814UEQ3"/>
<organism evidence="2 5">
    <name type="scientific">Didymodactylos carnosus</name>
    <dbReference type="NCBI Taxonomy" id="1234261"/>
    <lineage>
        <taxon>Eukaryota</taxon>
        <taxon>Metazoa</taxon>
        <taxon>Spiralia</taxon>
        <taxon>Gnathifera</taxon>
        <taxon>Rotifera</taxon>
        <taxon>Eurotatoria</taxon>
        <taxon>Bdelloidea</taxon>
        <taxon>Philodinida</taxon>
        <taxon>Philodinidae</taxon>
        <taxon>Didymodactylos</taxon>
    </lineage>
</organism>
<dbReference type="EMBL" id="CAJNOQ010007569">
    <property type="protein sequence ID" value="CAF1172567.1"/>
    <property type="molecule type" value="Genomic_DNA"/>
</dbReference>
<dbReference type="Proteomes" id="UP000682733">
    <property type="component" value="Unassembled WGS sequence"/>
</dbReference>
<dbReference type="Proteomes" id="UP000681722">
    <property type="component" value="Unassembled WGS sequence"/>
</dbReference>
<proteinExistence type="predicted"/>
<keyword evidence="5" id="KW-1185">Reference proteome</keyword>
<dbReference type="Proteomes" id="UP000677228">
    <property type="component" value="Unassembled WGS sequence"/>
</dbReference>
<dbReference type="EMBL" id="CAJOBA010004630">
    <property type="protein sequence ID" value="CAF3718638.1"/>
    <property type="molecule type" value="Genomic_DNA"/>
</dbReference>
<feature type="non-terminal residue" evidence="2">
    <location>
        <position position="420"/>
    </location>
</feature>
<dbReference type="EMBL" id="CAJNOK010004626">
    <property type="protein sequence ID" value="CAF0943887.1"/>
    <property type="molecule type" value="Genomic_DNA"/>
</dbReference>
<accession>A0A814UEQ3</accession>
<comment type="caution">
    <text evidence="2">The sequence shown here is derived from an EMBL/GenBank/DDBJ whole genome shotgun (WGS) entry which is preliminary data.</text>
</comment>
<sequence>SGKQCISCSLISTSTFQQLIKLLNCNLLNLNGRQKLLFLLKSIGNDICTYFVDLHKNPRDITPQKLWKVLDECCRIPSPCSSEIVNELLESIKTPNVLDVIYKTRRSIFNIWFHDWEEDRDPREDIVVKMSFNSWSYISDYMKMSVKTRTTSIEDLTALFDAISDPYEFEDLLYAFTLLSSIDPINSSSYQTLSESLKALKCILTKFLQFTHLKHGFTPKATWIRFKSKKPSYGSFYQSYVNPIYSFYYNQNKSLPPPLCLKQVSYQCATIDNDIDVDDLLSGHLDSRKRRSYLWYSSNWELKEELLKIKEMNIEQLSLYIKTIHDNKPSNWYELRPACEKVIEKRIISVQQILTLTTVDEERKTMLLKQLKEIWDLLVSGSLKPFSIFEHQKQNVRYPIEKKKQKLPRNKNLVLMHRKY</sequence>
<evidence type="ECO:0000313" key="5">
    <source>
        <dbReference type="Proteomes" id="UP000663829"/>
    </source>
</evidence>
<name>A0A814UEQ3_9BILA</name>
<evidence type="ECO:0000313" key="4">
    <source>
        <dbReference type="EMBL" id="CAF3936465.1"/>
    </source>
</evidence>
<dbReference type="EMBL" id="CAJOBC010007569">
    <property type="protein sequence ID" value="CAF3936465.1"/>
    <property type="molecule type" value="Genomic_DNA"/>
</dbReference>
<evidence type="ECO:0000313" key="1">
    <source>
        <dbReference type="EMBL" id="CAF0943887.1"/>
    </source>
</evidence>
<reference evidence="2" key="1">
    <citation type="submission" date="2021-02" db="EMBL/GenBank/DDBJ databases">
        <authorList>
            <person name="Nowell W R."/>
        </authorList>
    </citation>
    <scope>NUCLEOTIDE SEQUENCE</scope>
</reference>